<proteinExistence type="predicted"/>
<protein>
    <recommendedName>
        <fullName evidence="5">DUF4134 domain-containing protein</fullName>
    </recommendedName>
</protein>
<dbReference type="InterPro" id="IPR025408">
    <property type="entry name" value="DUF4134"/>
</dbReference>
<evidence type="ECO:0000313" key="4">
    <source>
        <dbReference type="Proteomes" id="UP000548326"/>
    </source>
</evidence>
<dbReference type="EMBL" id="JACHCA010000025">
    <property type="protein sequence ID" value="MBB6131519.1"/>
    <property type="molecule type" value="Genomic_DNA"/>
</dbReference>
<dbReference type="Proteomes" id="UP000548326">
    <property type="component" value="Unassembled WGS sequence"/>
</dbReference>
<evidence type="ECO:0000313" key="3">
    <source>
        <dbReference type="EMBL" id="MBB6131519.1"/>
    </source>
</evidence>
<name>A0A841JK13_9SPHI</name>
<keyword evidence="2" id="KW-0732">Signal</keyword>
<dbReference type="AlphaFoldDB" id="A0A841JK13"/>
<feature type="chain" id="PRO_5032584960" description="DUF4134 domain-containing protein" evidence="2">
    <location>
        <begin position="26"/>
        <end position="104"/>
    </location>
</feature>
<evidence type="ECO:0000256" key="1">
    <source>
        <dbReference type="SAM" id="Phobius"/>
    </source>
</evidence>
<accession>A0A841JK13</accession>
<sequence length="104" mass="10926">MFKNKFKKVAVACTLLAFEVQGAFAQAGGVNGVNTATTTLKTYVAPVINVTLVIAGLVGIVSAVRVYNIWNQGNGEINKELMGWAGGCVFIVISSLVVKGFFGL</sequence>
<feature type="transmembrane region" description="Helical" evidence="1">
    <location>
        <begin position="43"/>
        <end position="69"/>
    </location>
</feature>
<feature type="signal peptide" evidence="2">
    <location>
        <begin position="1"/>
        <end position="25"/>
    </location>
</feature>
<comment type="caution">
    <text evidence="3">The sequence shown here is derived from an EMBL/GenBank/DDBJ whole genome shotgun (WGS) entry which is preliminary data.</text>
</comment>
<keyword evidence="1" id="KW-0472">Membrane</keyword>
<dbReference type="RefSeq" id="WP_183589993.1">
    <property type="nucleotide sequence ID" value="NZ_JACHCA010000025.1"/>
</dbReference>
<keyword evidence="1" id="KW-0812">Transmembrane</keyword>
<keyword evidence="1" id="KW-1133">Transmembrane helix</keyword>
<reference evidence="3 4" key="1">
    <citation type="submission" date="2020-08" db="EMBL/GenBank/DDBJ databases">
        <title>Genomic Encyclopedia of Type Strains, Phase IV (KMG-V): Genome sequencing to study the core and pangenomes of soil and plant-associated prokaryotes.</title>
        <authorList>
            <person name="Whitman W."/>
        </authorList>
    </citation>
    <scope>NUCLEOTIDE SEQUENCE [LARGE SCALE GENOMIC DNA]</scope>
    <source>
        <strain evidence="3 4">MP601</strain>
    </source>
</reference>
<organism evidence="3 4">
    <name type="scientific">Mucilaginibacter lappiensis</name>
    <dbReference type="NCBI Taxonomy" id="354630"/>
    <lineage>
        <taxon>Bacteria</taxon>
        <taxon>Pseudomonadati</taxon>
        <taxon>Bacteroidota</taxon>
        <taxon>Sphingobacteriia</taxon>
        <taxon>Sphingobacteriales</taxon>
        <taxon>Sphingobacteriaceae</taxon>
        <taxon>Mucilaginibacter</taxon>
    </lineage>
</organism>
<feature type="transmembrane region" description="Helical" evidence="1">
    <location>
        <begin position="81"/>
        <end position="102"/>
    </location>
</feature>
<gene>
    <name evidence="3" type="ORF">HDF22_005670</name>
</gene>
<evidence type="ECO:0008006" key="5">
    <source>
        <dbReference type="Google" id="ProtNLM"/>
    </source>
</evidence>
<evidence type="ECO:0000256" key="2">
    <source>
        <dbReference type="SAM" id="SignalP"/>
    </source>
</evidence>
<dbReference type="Pfam" id="PF13572">
    <property type="entry name" value="DUF4134"/>
    <property type="match status" value="1"/>
</dbReference>